<proteinExistence type="predicted"/>
<dbReference type="EMBL" id="GBYX01478008">
    <property type="protein sequence ID" value="JAO03682.1"/>
    <property type="molecule type" value="Transcribed_RNA"/>
</dbReference>
<gene>
    <name evidence="2" type="primary">PPUP9740</name>
</gene>
<dbReference type="AlphaFoldDB" id="A0A0S7ELT8"/>
<feature type="region of interest" description="Disordered" evidence="1">
    <location>
        <begin position="52"/>
        <end position="89"/>
    </location>
</feature>
<evidence type="ECO:0000256" key="1">
    <source>
        <dbReference type="SAM" id="MobiDB-lite"/>
    </source>
</evidence>
<evidence type="ECO:0000313" key="2">
    <source>
        <dbReference type="EMBL" id="JAO03682.1"/>
    </source>
</evidence>
<feature type="non-terminal residue" evidence="2">
    <location>
        <position position="1"/>
    </location>
</feature>
<organism evidence="2">
    <name type="scientific">Poeciliopsis prolifica</name>
    <name type="common">blackstripe livebearer</name>
    <dbReference type="NCBI Taxonomy" id="188132"/>
    <lineage>
        <taxon>Eukaryota</taxon>
        <taxon>Metazoa</taxon>
        <taxon>Chordata</taxon>
        <taxon>Craniata</taxon>
        <taxon>Vertebrata</taxon>
        <taxon>Euteleostomi</taxon>
        <taxon>Actinopterygii</taxon>
        <taxon>Neopterygii</taxon>
        <taxon>Teleostei</taxon>
        <taxon>Neoteleostei</taxon>
        <taxon>Acanthomorphata</taxon>
        <taxon>Ovalentaria</taxon>
        <taxon>Atherinomorphae</taxon>
        <taxon>Cyprinodontiformes</taxon>
        <taxon>Poeciliidae</taxon>
        <taxon>Poeciliinae</taxon>
        <taxon>Poeciliopsis</taxon>
    </lineage>
</organism>
<sequence>DGPWATLCTISRELIKVCNRSTKTTTPWSLTRSEFVQFKRRNTIQPNIHLAAGRPATERRGHAPASPGGCAQQQTPQASSKIPGSEQRGTACRTVFEQVQFMIKQSNITKIA</sequence>
<name>A0A0S7ELT8_9TELE</name>
<reference evidence="2" key="1">
    <citation type="submission" date="2014-12" db="EMBL/GenBank/DDBJ databases">
        <title>Parallel Evolution in Life History Adaptation Evident in the Tissue-Specific Poeciliopsis prolifica transcriptome.</title>
        <authorList>
            <person name="Jue N.K."/>
            <person name="Foley R.J."/>
            <person name="Obergfell C."/>
            <person name="Reznick D.N."/>
            <person name="O'Neill R.J."/>
            <person name="O'Neill M.J."/>
        </authorList>
    </citation>
    <scope>NUCLEOTIDE SEQUENCE</scope>
</reference>
<protein>
    <submittedName>
        <fullName evidence="2">PPUP9740</fullName>
    </submittedName>
</protein>
<accession>A0A0S7ELT8</accession>
<feature type="compositionally biased region" description="Polar residues" evidence="1">
    <location>
        <begin position="71"/>
        <end position="82"/>
    </location>
</feature>